<evidence type="ECO:0000256" key="1">
    <source>
        <dbReference type="ARBA" id="ARBA00004123"/>
    </source>
</evidence>
<feature type="domain" description="CRC" evidence="5">
    <location>
        <begin position="531"/>
        <end position="686"/>
    </location>
</feature>
<feature type="compositionally biased region" description="Basic and acidic residues" evidence="4">
    <location>
        <begin position="226"/>
        <end position="250"/>
    </location>
</feature>
<feature type="compositionally biased region" description="Gly residues" evidence="4">
    <location>
        <begin position="512"/>
        <end position="523"/>
    </location>
</feature>
<feature type="compositionally biased region" description="Pro residues" evidence="4">
    <location>
        <begin position="207"/>
        <end position="224"/>
    </location>
</feature>
<comment type="caution">
    <text evidence="6">The sequence shown here is derived from an EMBL/GenBank/DDBJ whole genome shotgun (WGS) entry which is preliminary data.</text>
</comment>
<dbReference type="OrthoDB" id="6283463at2759"/>
<proteinExistence type="inferred from homology"/>
<accession>W7TQI9</accession>
<feature type="region of interest" description="Disordered" evidence="4">
    <location>
        <begin position="191"/>
        <end position="253"/>
    </location>
</feature>
<feature type="compositionally biased region" description="Low complexity" evidence="4">
    <location>
        <begin position="450"/>
        <end position="480"/>
    </location>
</feature>
<keyword evidence="3" id="KW-0539">Nucleus</keyword>
<dbReference type="InterPro" id="IPR005172">
    <property type="entry name" value="CRC"/>
</dbReference>
<feature type="compositionally biased region" description="Polar residues" evidence="4">
    <location>
        <begin position="47"/>
        <end position="64"/>
    </location>
</feature>
<organism evidence="6 7">
    <name type="scientific">Nannochloropsis gaditana</name>
    <dbReference type="NCBI Taxonomy" id="72520"/>
    <lineage>
        <taxon>Eukaryota</taxon>
        <taxon>Sar</taxon>
        <taxon>Stramenopiles</taxon>
        <taxon>Ochrophyta</taxon>
        <taxon>Eustigmatophyceae</taxon>
        <taxon>Eustigmatales</taxon>
        <taxon>Monodopsidaceae</taxon>
        <taxon>Nannochloropsis</taxon>
    </lineage>
</organism>
<feature type="region of interest" description="Disordered" evidence="4">
    <location>
        <begin position="346"/>
        <end position="368"/>
    </location>
</feature>
<dbReference type="PANTHER" id="PTHR12446:SF34">
    <property type="entry name" value="PROTEIN LIN-54 HOMOLOG"/>
    <property type="match status" value="1"/>
</dbReference>
<evidence type="ECO:0000256" key="3">
    <source>
        <dbReference type="ARBA" id="ARBA00023242"/>
    </source>
</evidence>
<evidence type="ECO:0000313" key="7">
    <source>
        <dbReference type="Proteomes" id="UP000019335"/>
    </source>
</evidence>
<keyword evidence="7" id="KW-1185">Reference proteome</keyword>
<dbReference type="InterPro" id="IPR033467">
    <property type="entry name" value="Tesmin/TSO1-like_CXC"/>
</dbReference>
<dbReference type="PANTHER" id="PTHR12446">
    <property type="entry name" value="TESMIN/TSO1-RELATED"/>
    <property type="match status" value="1"/>
</dbReference>
<feature type="compositionally biased region" description="Polar residues" evidence="4">
    <location>
        <begin position="713"/>
        <end position="722"/>
    </location>
</feature>
<protein>
    <submittedName>
        <fullName evidence="6">Tesmin/TSO1-like cysteine-rich</fullName>
    </submittedName>
</protein>
<evidence type="ECO:0000256" key="4">
    <source>
        <dbReference type="SAM" id="MobiDB-lite"/>
    </source>
</evidence>
<evidence type="ECO:0000256" key="2">
    <source>
        <dbReference type="ARBA" id="ARBA00007267"/>
    </source>
</evidence>
<evidence type="ECO:0000313" key="6">
    <source>
        <dbReference type="EMBL" id="EWM22666.1"/>
    </source>
</evidence>
<sequence>MKLGGNMKEQPCLPNKSRTWSWDTSRFESNFARGSTRRSPFFLRSLPPSTMSTTGCKPSSASSTPRRHTPNRRVVRTLNGQELSISIPDNFHQQHMHITHHLQQQHCQQLQQPGSANSMMVSPALPSPNFNNFMLTLSPLMQLSSPQPTMSPRDEMGVSSNGGIPSSMAHMVGTADEIQFAFQTGNEVATPTVTSTTNNNTASLNLAPPPLPTQALMPPPPPRVRPPREQEGDLESQGHEGSRHERKGLDDFQGLEQHEQQQQLLEREEEIDPHNQHLPVAAPEALGGGDGALADKLNLMHMVMVDAECIMEGKGSLMGPTTPTMQGVGMESYPRSLVMGLGAGEAFDASDSDEGEKGECEDGGTGEGMFGKHLERRVVQLYGYGVENEEDEEIYEAEGGYISSSSECTKTTLEHLQQEHRGAHNHKHPNHSPSPAVPGISRSQGQGPSAAAMAAAAAATSSRSRCNLSSQRRNQSSNNSHPGGSSRPVRVEAAIRRQNPSQEARRSPPLNGSGGGTPQGRGTSGLAATRSSKKCNCRKSKCLKLYCECFAMGAYCRDDCGCLDCNNTLAFEQVRTQAVESILSRNPHAFTEKIQFIETGATGPVAMGTHRRTSLPGGQCSVGDNGETTMMGGLQGTAGGALPTAAHVRGCNCKKSLCIKKYCECFFAGVYCGENCQCEGCQNNPEASAGLHVKKKRGSTTHGKGQHPKQVQRRQQASPSLSDSHDLTPTRVTGTAVI</sequence>
<feature type="region of interest" description="Disordered" evidence="4">
    <location>
        <begin position="692"/>
        <end position="738"/>
    </location>
</feature>
<dbReference type="InterPro" id="IPR028307">
    <property type="entry name" value="Lin-54_fam"/>
</dbReference>
<feature type="compositionally biased region" description="Low complexity" evidence="4">
    <location>
        <begin position="191"/>
        <end position="206"/>
    </location>
</feature>
<comment type="similarity">
    <text evidence="2">Belongs to the lin-54 family.</text>
</comment>
<feature type="region of interest" description="Disordered" evidence="4">
    <location>
        <begin position="42"/>
        <end position="71"/>
    </location>
</feature>
<dbReference type="GO" id="GO:0005634">
    <property type="term" value="C:nucleus"/>
    <property type="evidence" value="ECO:0007669"/>
    <property type="project" value="UniProtKB-SubCell"/>
</dbReference>
<dbReference type="EMBL" id="AZIL01002132">
    <property type="protein sequence ID" value="EWM22666.1"/>
    <property type="molecule type" value="Genomic_DNA"/>
</dbReference>
<dbReference type="Proteomes" id="UP000019335">
    <property type="component" value="Unassembled WGS sequence"/>
</dbReference>
<feature type="region of interest" description="Disordered" evidence="4">
    <location>
        <begin position="417"/>
        <end position="528"/>
    </location>
</feature>
<dbReference type="Pfam" id="PF03638">
    <property type="entry name" value="TCR"/>
    <property type="match status" value="2"/>
</dbReference>
<dbReference type="PROSITE" id="PS51634">
    <property type="entry name" value="CRC"/>
    <property type="match status" value="1"/>
</dbReference>
<name>W7TQI9_9STRA</name>
<evidence type="ECO:0000259" key="5">
    <source>
        <dbReference type="PROSITE" id="PS51634"/>
    </source>
</evidence>
<feature type="compositionally biased region" description="Basic residues" evidence="4">
    <location>
        <begin position="692"/>
        <end position="712"/>
    </location>
</feature>
<comment type="subcellular location">
    <subcellularLocation>
        <location evidence="1">Nucleus</location>
    </subcellularLocation>
</comment>
<dbReference type="AlphaFoldDB" id="W7TQI9"/>
<dbReference type="GO" id="GO:0006355">
    <property type="term" value="P:regulation of DNA-templated transcription"/>
    <property type="evidence" value="ECO:0007669"/>
    <property type="project" value="TreeGrafter"/>
</dbReference>
<dbReference type="SMART" id="SM01114">
    <property type="entry name" value="CXC"/>
    <property type="match status" value="2"/>
</dbReference>
<reference evidence="6 7" key="1">
    <citation type="journal article" date="2014" name="Mol. Plant">
        <title>Chromosome Scale Genome Assembly and Transcriptome Profiling of Nannochloropsis gaditana in Nitrogen Depletion.</title>
        <authorList>
            <person name="Corteggiani Carpinelli E."/>
            <person name="Telatin A."/>
            <person name="Vitulo N."/>
            <person name="Forcato C."/>
            <person name="D'Angelo M."/>
            <person name="Schiavon R."/>
            <person name="Vezzi A."/>
            <person name="Giacometti G.M."/>
            <person name="Morosinotto T."/>
            <person name="Valle G."/>
        </authorList>
    </citation>
    <scope>NUCLEOTIDE SEQUENCE [LARGE SCALE GENOMIC DNA]</scope>
    <source>
        <strain evidence="6 7">B-31</strain>
    </source>
</reference>
<gene>
    <name evidence="6" type="ORF">Naga_100023g22</name>
</gene>